<dbReference type="RefSeq" id="WP_157167059.1">
    <property type="nucleotide sequence ID" value="NZ_WPNZ01000012.1"/>
</dbReference>
<evidence type="ECO:0000313" key="2">
    <source>
        <dbReference type="Proteomes" id="UP000483802"/>
    </source>
</evidence>
<sequence length="72" mass="8235">MNTPTHNAFRLLHHVMAGEAKRVAEKASTADFEAWARNELDAMWSLQGVDVLTLCPPFQVDWADVHRRFQEA</sequence>
<evidence type="ECO:0000313" key="1">
    <source>
        <dbReference type="EMBL" id="MVO87434.1"/>
    </source>
</evidence>
<gene>
    <name evidence="1" type="ORF">GPA10_22385</name>
</gene>
<dbReference type="AlphaFoldDB" id="A0A6L6X0X5"/>
<comment type="caution">
    <text evidence="1">The sequence shown here is derived from an EMBL/GenBank/DDBJ whole genome shotgun (WGS) entry which is preliminary data.</text>
</comment>
<dbReference type="Proteomes" id="UP000483802">
    <property type="component" value="Unassembled WGS sequence"/>
</dbReference>
<accession>A0A6L6X0X5</accession>
<keyword evidence="2" id="KW-1185">Reference proteome</keyword>
<dbReference type="EMBL" id="WPNZ01000012">
    <property type="protein sequence ID" value="MVO87434.1"/>
    <property type="molecule type" value="Genomic_DNA"/>
</dbReference>
<reference evidence="1 2" key="1">
    <citation type="submission" date="2019-11" db="EMBL/GenBank/DDBJ databases">
        <title>Streptomyces typhae sp. nov., a novel endophytic actinomycete isolated from the root of cattail pollen (Typha angustifolia L.).</title>
        <authorList>
            <person name="Peng C."/>
        </authorList>
    </citation>
    <scope>NUCLEOTIDE SEQUENCE [LARGE SCALE GENOMIC DNA]</scope>
    <source>
        <strain evidence="2">p1417</strain>
    </source>
</reference>
<name>A0A6L6X0X5_9ACTN</name>
<proteinExistence type="predicted"/>
<protein>
    <submittedName>
        <fullName evidence="1">Uncharacterized protein</fullName>
    </submittedName>
</protein>
<organism evidence="1 2">
    <name type="scientific">Streptomyces typhae</name>
    <dbReference type="NCBI Taxonomy" id="2681492"/>
    <lineage>
        <taxon>Bacteria</taxon>
        <taxon>Bacillati</taxon>
        <taxon>Actinomycetota</taxon>
        <taxon>Actinomycetes</taxon>
        <taxon>Kitasatosporales</taxon>
        <taxon>Streptomycetaceae</taxon>
        <taxon>Streptomyces</taxon>
    </lineage>
</organism>